<dbReference type="InterPro" id="IPR027417">
    <property type="entry name" value="P-loop_NTPase"/>
</dbReference>
<dbReference type="SMART" id="SM00382">
    <property type="entry name" value="AAA"/>
    <property type="match status" value="1"/>
</dbReference>
<dbReference type="PANTHER" id="PTHR43718">
    <property type="entry name" value="LON PROTEASE"/>
    <property type="match status" value="1"/>
</dbReference>
<dbReference type="GO" id="GO:0004176">
    <property type="term" value="F:ATP-dependent peptidase activity"/>
    <property type="evidence" value="ECO:0007669"/>
    <property type="project" value="InterPro"/>
</dbReference>
<dbReference type="GO" id="GO:0004252">
    <property type="term" value="F:serine-type endopeptidase activity"/>
    <property type="evidence" value="ECO:0007669"/>
    <property type="project" value="InterPro"/>
</dbReference>
<reference evidence="4 5" key="1">
    <citation type="submission" date="2017-08" db="EMBL/GenBank/DDBJ databases">
        <authorList>
            <person name="de Groot N.N."/>
        </authorList>
    </citation>
    <scope>NUCLEOTIDE SEQUENCE [LARGE SCALE GENOMIC DNA]</scope>
    <source>
        <strain evidence="4 5">JA575</strain>
    </source>
</reference>
<evidence type="ECO:0000313" key="4">
    <source>
        <dbReference type="EMBL" id="SSW93649.1"/>
    </source>
</evidence>
<proteinExistence type="predicted"/>
<dbReference type="AlphaFoldDB" id="A0A336JZC8"/>
<dbReference type="GO" id="GO:0016887">
    <property type="term" value="F:ATP hydrolysis activity"/>
    <property type="evidence" value="ECO:0007669"/>
    <property type="project" value="InterPro"/>
</dbReference>
<dbReference type="RefSeq" id="WP_181902443.1">
    <property type="nucleotide sequence ID" value="NZ_QRDT01000046.1"/>
</dbReference>
<dbReference type="Gene3D" id="3.40.50.300">
    <property type="entry name" value="P-loop containing nucleotide triphosphate hydrolases"/>
    <property type="match status" value="1"/>
</dbReference>
<dbReference type="Proteomes" id="UP000252631">
    <property type="component" value="Unassembled WGS sequence"/>
</dbReference>
<gene>
    <name evidence="3" type="ORF">BJ125_1468</name>
    <name evidence="4" type="ORF">SAMN05892882_1468</name>
</gene>
<feature type="coiled-coil region" evidence="1">
    <location>
        <begin position="194"/>
        <end position="225"/>
    </location>
</feature>
<feature type="domain" description="AAA+ ATPase" evidence="2">
    <location>
        <begin position="310"/>
        <end position="457"/>
    </location>
</feature>
<organism evidence="4 5">
    <name type="scientific">Rhodopseudomonas pentothenatexigens</name>
    <dbReference type="NCBI Taxonomy" id="999699"/>
    <lineage>
        <taxon>Bacteria</taxon>
        <taxon>Pseudomonadati</taxon>
        <taxon>Pseudomonadota</taxon>
        <taxon>Alphaproteobacteria</taxon>
        <taxon>Hyphomicrobiales</taxon>
        <taxon>Nitrobacteraceae</taxon>
        <taxon>Rhodopseudomonas</taxon>
    </lineage>
</organism>
<keyword evidence="6" id="KW-1185">Reference proteome</keyword>
<evidence type="ECO:0000259" key="2">
    <source>
        <dbReference type="SMART" id="SM00382"/>
    </source>
</evidence>
<evidence type="ECO:0000313" key="5">
    <source>
        <dbReference type="Proteomes" id="UP000252631"/>
    </source>
</evidence>
<dbReference type="GO" id="GO:0005524">
    <property type="term" value="F:ATP binding"/>
    <property type="evidence" value="ECO:0007669"/>
    <property type="project" value="InterPro"/>
</dbReference>
<dbReference type="EMBL" id="UFQQ01000046">
    <property type="protein sequence ID" value="SSW93649.1"/>
    <property type="molecule type" value="Genomic_DNA"/>
</dbReference>
<dbReference type="PANTHER" id="PTHR43718:SF2">
    <property type="entry name" value="LON PROTEASE HOMOLOG, MITOCHONDRIAL"/>
    <property type="match status" value="1"/>
</dbReference>
<accession>A0A336JZC8</accession>
<keyword evidence="1" id="KW-0175">Coiled coil</keyword>
<reference evidence="3 6" key="2">
    <citation type="submission" date="2018-07" db="EMBL/GenBank/DDBJ databases">
        <title>Genomic Encyclopedia of Archaeal and Bacterial Type Strains, Phase II (KMG-II): from individual species to whole genera.</title>
        <authorList>
            <person name="Goeker M."/>
        </authorList>
    </citation>
    <scope>NUCLEOTIDE SEQUENCE [LARGE SCALE GENOMIC DNA]</scope>
    <source>
        <strain evidence="3 6">JA575</strain>
    </source>
</reference>
<evidence type="ECO:0000313" key="3">
    <source>
        <dbReference type="EMBL" id="RED21566.1"/>
    </source>
</evidence>
<dbReference type="InterPro" id="IPR003959">
    <property type="entry name" value="ATPase_AAA_core"/>
</dbReference>
<sequence length="524" mass="57528">MTNPYDDDDTLATLAVSEQEAASTGAAADAAETNQAVKALPRILRIAMLRGRADSYVRERLIGEIAELCPNLPETTIWANANTTDAAINLAAELDRAAAANDCSELRSIADCVRMVSLPVPHSEALIAEHRRVGKSLVMAAKAVPDELDVDMAADVEALVWGWAALLIALPQLPLYADTRALTNAYRVADKMARQRIEQAIEAVRQEYEERAQEEKAQKVVHEDRAPADHKSDGALDGSLVVCELEDASLKSPKLKEIVTPLKAAINTAVPIAGAPPLHEARRQLLFEFPYAQEVIDFCLTDLVGRTYVHLRPLLLVGSPGSGKSRFGRRLGEVLGVHVWRVDAARSDGAAFGGTDKRWHSAEPCHPFLAIARGRVANPIVLLDEIEKAPTRSDYGRFWDALLGFLEPETAARYPDPALQTLLDLSMVSYIATANSIDQLPSPIRDRFRVIEFPKPRPADLEALLPAVIANIAVERGLDARWVTPLTQDEVAAARRFWHGGSVRKLRRVVEAMMNAREKVEVRQ</sequence>
<protein>
    <submittedName>
        <fullName evidence="4">ATPase family protein associated with various cellular activities (AAA)</fullName>
    </submittedName>
</protein>
<dbReference type="EMBL" id="QRDT01000046">
    <property type="protein sequence ID" value="RED21566.1"/>
    <property type="molecule type" value="Genomic_DNA"/>
</dbReference>
<dbReference type="InterPro" id="IPR003593">
    <property type="entry name" value="AAA+_ATPase"/>
</dbReference>
<evidence type="ECO:0000256" key="1">
    <source>
        <dbReference type="SAM" id="Coils"/>
    </source>
</evidence>
<dbReference type="Proteomes" id="UP000256343">
    <property type="component" value="Unassembled WGS sequence"/>
</dbReference>
<name>A0A336JZC8_9BRAD</name>
<dbReference type="InterPro" id="IPR027065">
    <property type="entry name" value="Lon_Prtase"/>
</dbReference>
<dbReference type="SUPFAM" id="SSF52540">
    <property type="entry name" value="P-loop containing nucleoside triphosphate hydrolases"/>
    <property type="match status" value="1"/>
</dbReference>
<dbReference type="GO" id="GO:0006515">
    <property type="term" value="P:protein quality control for misfolded or incompletely synthesized proteins"/>
    <property type="evidence" value="ECO:0007669"/>
    <property type="project" value="TreeGrafter"/>
</dbReference>
<evidence type="ECO:0000313" key="6">
    <source>
        <dbReference type="Proteomes" id="UP000256343"/>
    </source>
</evidence>
<dbReference type="Pfam" id="PF00004">
    <property type="entry name" value="AAA"/>
    <property type="match status" value="1"/>
</dbReference>